<keyword evidence="2" id="KW-1185">Reference proteome</keyword>
<organism evidence="1 2">
    <name type="scientific">Gigaspora rosea</name>
    <dbReference type="NCBI Taxonomy" id="44941"/>
    <lineage>
        <taxon>Eukaryota</taxon>
        <taxon>Fungi</taxon>
        <taxon>Fungi incertae sedis</taxon>
        <taxon>Mucoromycota</taxon>
        <taxon>Glomeromycotina</taxon>
        <taxon>Glomeromycetes</taxon>
        <taxon>Diversisporales</taxon>
        <taxon>Gigasporaceae</taxon>
        <taxon>Gigaspora</taxon>
    </lineage>
</organism>
<name>A0A397VNK6_9GLOM</name>
<evidence type="ECO:0000313" key="1">
    <source>
        <dbReference type="EMBL" id="RIB20776.1"/>
    </source>
</evidence>
<dbReference type="AlphaFoldDB" id="A0A397VNK6"/>
<gene>
    <name evidence="1" type="ORF">C2G38_2178413</name>
</gene>
<dbReference type="Proteomes" id="UP000266673">
    <property type="component" value="Unassembled WGS sequence"/>
</dbReference>
<proteinExistence type="predicted"/>
<evidence type="ECO:0000313" key="2">
    <source>
        <dbReference type="Proteomes" id="UP000266673"/>
    </source>
</evidence>
<reference evidence="1 2" key="1">
    <citation type="submission" date="2018-06" db="EMBL/GenBank/DDBJ databases">
        <title>Comparative genomics reveals the genomic features of Rhizophagus irregularis, R. cerebriforme, R. diaphanum and Gigaspora rosea, and their symbiotic lifestyle signature.</title>
        <authorList>
            <person name="Morin E."/>
            <person name="San Clemente H."/>
            <person name="Chen E.C.H."/>
            <person name="De La Providencia I."/>
            <person name="Hainaut M."/>
            <person name="Kuo A."/>
            <person name="Kohler A."/>
            <person name="Murat C."/>
            <person name="Tang N."/>
            <person name="Roy S."/>
            <person name="Loubradou J."/>
            <person name="Henrissat B."/>
            <person name="Grigoriev I.V."/>
            <person name="Corradi N."/>
            <person name="Roux C."/>
            <person name="Martin F.M."/>
        </authorList>
    </citation>
    <scope>NUCLEOTIDE SEQUENCE [LARGE SCALE GENOMIC DNA]</scope>
    <source>
        <strain evidence="1 2">DAOM 194757</strain>
    </source>
</reference>
<sequence length="120" mass="13896">MTHFGGDSVVTMRFETKCRLPMIQELKETVADKLEVNFEGPSLDSCCGCCKKKKFQKAEKWKDKKRKPDGIYSNLRSQRKALVKKTNNLDQKNIIDINVSKDQNGSYYKTNKRDNNDNND</sequence>
<protein>
    <submittedName>
        <fullName evidence="1">Uncharacterized protein</fullName>
    </submittedName>
</protein>
<accession>A0A397VNK6</accession>
<comment type="caution">
    <text evidence="1">The sequence shown here is derived from an EMBL/GenBank/DDBJ whole genome shotgun (WGS) entry which is preliminary data.</text>
</comment>
<dbReference type="EMBL" id="QKWP01000398">
    <property type="protein sequence ID" value="RIB20776.1"/>
    <property type="molecule type" value="Genomic_DNA"/>
</dbReference>